<dbReference type="InterPro" id="IPR005196">
    <property type="entry name" value="Glyco_hydro_65_N"/>
</dbReference>
<proteinExistence type="inferred from homology"/>
<dbReference type="PANTHER" id="PTHR11051">
    <property type="entry name" value="GLYCOSYL HYDROLASE-RELATED"/>
    <property type="match status" value="1"/>
</dbReference>
<dbReference type="Pfam" id="PF03636">
    <property type="entry name" value="Glyco_hydro_65N"/>
    <property type="match status" value="1"/>
</dbReference>
<evidence type="ECO:0000256" key="3">
    <source>
        <dbReference type="PIRSR" id="PIRSR036289-51"/>
    </source>
</evidence>
<dbReference type="EC" id="2.4.1.64" evidence="7"/>
<gene>
    <name evidence="7" type="ORF">YM304_15570</name>
</gene>
<dbReference type="Gene3D" id="2.70.98.40">
    <property type="entry name" value="Glycoside hydrolase, family 65, N-terminal domain"/>
    <property type="match status" value="1"/>
</dbReference>
<dbReference type="EMBL" id="AP012057">
    <property type="protein sequence ID" value="BAN01871.1"/>
    <property type="molecule type" value="Genomic_DNA"/>
</dbReference>
<dbReference type="InterPro" id="IPR017045">
    <property type="entry name" value="Malt_Pase/Glycosyl_Hdrlase"/>
</dbReference>
<protein>
    <submittedName>
        <fullName evidence="7">Putative trehalose phosphorylase</fullName>
        <ecNumber evidence="7">2.4.1.64</ecNumber>
    </submittedName>
</protein>
<dbReference type="Gene3D" id="1.50.10.10">
    <property type="match status" value="1"/>
</dbReference>
<dbReference type="GO" id="GO:0030246">
    <property type="term" value="F:carbohydrate binding"/>
    <property type="evidence" value="ECO:0007669"/>
    <property type="project" value="InterPro"/>
</dbReference>
<dbReference type="InterPro" id="IPR008928">
    <property type="entry name" value="6-hairpin_glycosidase_sf"/>
</dbReference>
<dbReference type="KEGG" id="aym:YM304_15570"/>
<dbReference type="InterPro" id="IPR005194">
    <property type="entry name" value="Glyco_hydro_65_C"/>
</dbReference>
<feature type="binding site" evidence="3">
    <location>
        <begin position="631"/>
        <end position="632"/>
    </location>
    <ligand>
        <name>substrate</name>
    </ligand>
</feature>
<dbReference type="Pfam" id="PF03633">
    <property type="entry name" value="Glyco_hydro_65C"/>
    <property type="match status" value="1"/>
</dbReference>
<dbReference type="Proteomes" id="UP000011863">
    <property type="component" value="Chromosome"/>
</dbReference>
<dbReference type="InterPro" id="IPR005195">
    <property type="entry name" value="Glyco_hydro_65_M"/>
</dbReference>
<keyword evidence="7" id="KW-0808">Transferase</keyword>
<evidence type="ECO:0000256" key="1">
    <source>
        <dbReference type="ARBA" id="ARBA00006768"/>
    </source>
</evidence>
<comment type="similarity">
    <text evidence="1">Belongs to the glycosyl hydrolase 65 family.</text>
</comment>
<dbReference type="InterPro" id="IPR011013">
    <property type="entry name" value="Gal_mutarotase_sf_dom"/>
</dbReference>
<keyword evidence="7" id="KW-0328">Glycosyltransferase</keyword>
<evidence type="ECO:0000259" key="6">
    <source>
        <dbReference type="Pfam" id="PF03636"/>
    </source>
</evidence>
<dbReference type="PANTHER" id="PTHR11051:SF13">
    <property type="entry name" value="GLYCOSYL TRANSFERASE"/>
    <property type="match status" value="1"/>
</dbReference>
<accession>A0A6C7E5P7</accession>
<reference evidence="7 8" key="1">
    <citation type="journal article" date="2013" name="Int. J. Syst. Evol. Microbiol.">
        <title>Ilumatobacter nonamiense sp. nov. and Ilumatobacter coccineum sp. nov., isolated from seashore sand.</title>
        <authorList>
            <person name="Matsumoto A."/>
            <person name="Kasai H."/>
            <person name="Matsuo Y."/>
            <person name="Shizuri Y."/>
            <person name="Ichikawa N."/>
            <person name="Fujita N."/>
            <person name="Omura S."/>
            <person name="Takahashi Y."/>
        </authorList>
    </citation>
    <scope>NUCLEOTIDE SEQUENCE [LARGE SCALE GENOMIC DNA]</scope>
    <source>
        <strain evidence="8">NBRC 103263 / KCTC 29153 / YM16-304</strain>
    </source>
</reference>
<feature type="domain" description="Glycoside hydrolase family 65 C-terminal" evidence="5">
    <location>
        <begin position="732"/>
        <end position="787"/>
    </location>
</feature>
<dbReference type="SUPFAM" id="SSF74650">
    <property type="entry name" value="Galactose mutarotase-like"/>
    <property type="match status" value="1"/>
</dbReference>
<dbReference type="InterPro" id="IPR012341">
    <property type="entry name" value="6hp_glycosidase-like_sf"/>
</dbReference>
<feature type="domain" description="Glycoside hydrolase family 65 central catalytic" evidence="4">
    <location>
        <begin position="356"/>
        <end position="718"/>
    </location>
</feature>
<feature type="active site" description="Proton donor" evidence="2">
    <location>
        <position position="519"/>
    </location>
</feature>
<feature type="binding site" evidence="3">
    <location>
        <begin position="390"/>
        <end position="391"/>
    </location>
    <ligand>
        <name>substrate</name>
    </ligand>
</feature>
<evidence type="ECO:0000259" key="4">
    <source>
        <dbReference type="Pfam" id="PF03632"/>
    </source>
</evidence>
<dbReference type="PIRSF" id="PIRSF036289">
    <property type="entry name" value="Glycosyl_hydrolase_malt_phosph"/>
    <property type="match status" value="1"/>
</dbReference>
<dbReference type="Gene3D" id="2.60.420.10">
    <property type="entry name" value="Maltose phosphorylase, domain 3"/>
    <property type="match status" value="1"/>
</dbReference>
<evidence type="ECO:0000256" key="2">
    <source>
        <dbReference type="PIRSR" id="PIRSR036289-50"/>
    </source>
</evidence>
<dbReference type="InterPro" id="IPR037018">
    <property type="entry name" value="GH65_N"/>
</dbReference>
<keyword evidence="8" id="KW-1185">Reference proteome</keyword>
<dbReference type="GO" id="GO:0004553">
    <property type="term" value="F:hydrolase activity, hydrolyzing O-glycosyl compounds"/>
    <property type="evidence" value="ECO:0007669"/>
    <property type="project" value="TreeGrafter"/>
</dbReference>
<name>A0A6C7E5P7_ILUCY</name>
<dbReference type="GO" id="GO:0047656">
    <property type="term" value="F:alpha,alpha-trehalose phosphorylase activity"/>
    <property type="evidence" value="ECO:0007669"/>
    <property type="project" value="UniProtKB-EC"/>
</dbReference>
<dbReference type="GO" id="GO:0005975">
    <property type="term" value="P:carbohydrate metabolic process"/>
    <property type="evidence" value="ECO:0007669"/>
    <property type="project" value="InterPro"/>
</dbReference>
<feature type="domain" description="Glycoside hydrolase family 65 N-terminal" evidence="6">
    <location>
        <begin position="26"/>
        <end position="299"/>
    </location>
</feature>
<evidence type="ECO:0000313" key="8">
    <source>
        <dbReference type="Proteomes" id="UP000011863"/>
    </source>
</evidence>
<evidence type="ECO:0000259" key="5">
    <source>
        <dbReference type="Pfam" id="PF03633"/>
    </source>
</evidence>
<organism evidence="7 8">
    <name type="scientific">Ilumatobacter coccineus (strain NBRC 103263 / KCTC 29153 / YM16-304)</name>
    <dbReference type="NCBI Taxonomy" id="1313172"/>
    <lineage>
        <taxon>Bacteria</taxon>
        <taxon>Bacillati</taxon>
        <taxon>Actinomycetota</taxon>
        <taxon>Acidimicrobiia</taxon>
        <taxon>Acidimicrobiales</taxon>
        <taxon>Ilumatobacteraceae</taxon>
        <taxon>Ilumatobacter</taxon>
    </lineage>
</organism>
<evidence type="ECO:0000313" key="7">
    <source>
        <dbReference type="EMBL" id="BAN01871.1"/>
    </source>
</evidence>
<dbReference type="AlphaFoldDB" id="A0A6C7E5P7"/>
<dbReference type="SUPFAM" id="SSF48208">
    <property type="entry name" value="Six-hairpin glycosidases"/>
    <property type="match status" value="1"/>
</dbReference>
<sequence length="802" mass="89353">MSPNHQPPPTGLASHRFPLDPWRLVETEHSADDLGYTETLFGVGNGYLGMRANPEEGRDAHTHGTYINGFHETWEIQHAENAFGFAKVGQTIVNVPDAKLIKLYVDDEPFIVSQADLDSYERSIDFRTGVLERNIVWRTPGGKRVRIRSTRMVSMAERHLAVMTFEVTMLDATAPVVISSQLLNRQDGVDEYHVPDASLGEGEEQHDPRQARQFDHRVLQPTSQLDESGDDGLGTVVLGYTCTNSAMTLACGASHHVGSTSPFSVETTVDADLAKTVVQVNAEPDKPIVITKFVSYHTSTGVPCEELTERCVRTIQRAHETGVDVLLDEQRAELDAFWAAADIEIDGDDSAQQAIRWNLFQLAQASRRTQEQGIAAKGVTAGGYDGHYFWDTEVYVVPFLAYTDPVAARKLLRFRWSMLDAARRRARIMSEAGALYPWRTINGEEASAYYAAGTAQYHINAAVVFALARYLDATGDVDFLADEGSEILVETARLWADLGFYANGHGNTFHIHRVTGPDEYTTVVNDNCYTNIMARFNLRYAARTVRFLAQWNPTAFESLQRRTELELDELDAWDAAADAMYIPFDEEREVHPQDTAFLDLEPWDWEGTPAEKYPLLLNFHPLVIYRHQVLKQADVVLAMYLRSDHFSDEQKLRNFDFYDPITTGDSSLSACVQGIVAAQVGHDDLAFDYFRRALYLDLCDLHANTADGVHIASSGGVWAGIVHGFAGMVETGKALKFAPRLPESWTATRFTITRHGSTMRVELTADGAELTVLDGPGVPIVDGDEHLVVTPDAPYRVASVRR</sequence>
<dbReference type="Pfam" id="PF03632">
    <property type="entry name" value="Glyco_hydro_65m"/>
    <property type="match status" value="1"/>
</dbReference>